<keyword evidence="3 9" id="KW-0813">Transport</keyword>
<evidence type="ECO:0000259" key="10">
    <source>
        <dbReference type="PROSITE" id="PS50928"/>
    </source>
</evidence>
<feature type="transmembrane region" description="Helical" evidence="9">
    <location>
        <begin position="37"/>
        <end position="55"/>
    </location>
</feature>
<dbReference type="InterPro" id="IPR035906">
    <property type="entry name" value="MetI-like_sf"/>
</dbReference>
<keyword evidence="4" id="KW-1003">Cell membrane</keyword>
<protein>
    <submittedName>
        <fullName evidence="11">ABC transporter permease subunit</fullName>
    </submittedName>
</protein>
<feature type="transmembrane region" description="Helical" evidence="9">
    <location>
        <begin position="67"/>
        <end position="90"/>
    </location>
</feature>
<dbReference type="InterPro" id="IPR010065">
    <property type="entry name" value="AA_ABC_transptr_permease_3TM"/>
</dbReference>
<sequence>MNGEAILSVAGALGFDAPLLARYGPLLLQGLKTTLELVAISVPTGFLLALVLAYARLEGGPAARGPAAAFMGFFRGTPALCQLFLIYYGAGQFHAALQSAGLWWLFRDAFWCAALAFTLNTAAYQAEIIRGAVANLPAGQREAADALGYGTPGAWRRVLLPQALLVALRPLGNELILMIKTSSVASVVTVVDVMGATKRAFSGSLDFEVYLWAALVYLALVEIVRRVWNALERRMTRHLRTA</sequence>
<evidence type="ECO:0000256" key="2">
    <source>
        <dbReference type="ARBA" id="ARBA00010072"/>
    </source>
</evidence>
<feature type="domain" description="ABC transmembrane type-1" evidence="10">
    <location>
        <begin position="31"/>
        <end position="228"/>
    </location>
</feature>
<evidence type="ECO:0000256" key="3">
    <source>
        <dbReference type="ARBA" id="ARBA00022448"/>
    </source>
</evidence>
<dbReference type="PANTHER" id="PTHR30614">
    <property type="entry name" value="MEMBRANE COMPONENT OF AMINO ACID ABC TRANSPORTER"/>
    <property type="match status" value="1"/>
</dbReference>
<comment type="similarity">
    <text evidence="2">Belongs to the binding-protein-dependent transport system permease family. HisMQ subfamily.</text>
</comment>
<dbReference type="InterPro" id="IPR000515">
    <property type="entry name" value="MetI-like"/>
</dbReference>
<keyword evidence="7 9" id="KW-1133">Transmembrane helix</keyword>
<evidence type="ECO:0000256" key="5">
    <source>
        <dbReference type="ARBA" id="ARBA00022692"/>
    </source>
</evidence>
<gene>
    <name evidence="11" type="ORF">IHQ68_07760</name>
</gene>
<feature type="transmembrane region" description="Helical" evidence="9">
    <location>
        <begin position="209"/>
        <end position="228"/>
    </location>
</feature>
<keyword evidence="5 9" id="KW-0812">Transmembrane</keyword>
<evidence type="ECO:0000256" key="8">
    <source>
        <dbReference type="ARBA" id="ARBA00023136"/>
    </source>
</evidence>
<accession>A0ABU1DEH5</accession>
<evidence type="ECO:0000313" key="12">
    <source>
        <dbReference type="Proteomes" id="UP001181622"/>
    </source>
</evidence>
<proteinExistence type="inferred from homology"/>
<dbReference type="Pfam" id="PF00528">
    <property type="entry name" value="BPD_transp_1"/>
    <property type="match status" value="1"/>
</dbReference>
<feature type="transmembrane region" description="Helical" evidence="9">
    <location>
        <begin position="175"/>
        <end position="197"/>
    </location>
</feature>
<dbReference type="Gene3D" id="1.10.3720.10">
    <property type="entry name" value="MetI-like"/>
    <property type="match status" value="1"/>
</dbReference>
<dbReference type="PROSITE" id="PS50928">
    <property type="entry name" value="ABC_TM1"/>
    <property type="match status" value="1"/>
</dbReference>
<keyword evidence="8 9" id="KW-0472">Membrane</keyword>
<evidence type="ECO:0000256" key="1">
    <source>
        <dbReference type="ARBA" id="ARBA00004429"/>
    </source>
</evidence>
<organism evidence="11 12">
    <name type="scientific">Chelatococcus sambhunathii</name>
    <dbReference type="NCBI Taxonomy" id="363953"/>
    <lineage>
        <taxon>Bacteria</taxon>
        <taxon>Pseudomonadati</taxon>
        <taxon>Pseudomonadota</taxon>
        <taxon>Alphaproteobacteria</taxon>
        <taxon>Hyphomicrobiales</taxon>
        <taxon>Chelatococcaceae</taxon>
        <taxon>Chelatococcus</taxon>
    </lineage>
</organism>
<comment type="subcellular location">
    <subcellularLocation>
        <location evidence="1">Cell inner membrane</location>
        <topology evidence="1">Multi-pass membrane protein</topology>
    </subcellularLocation>
    <subcellularLocation>
        <location evidence="9">Cell membrane</location>
        <topology evidence="9">Multi-pass membrane protein</topology>
    </subcellularLocation>
</comment>
<dbReference type="Proteomes" id="UP001181622">
    <property type="component" value="Unassembled WGS sequence"/>
</dbReference>
<dbReference type="CDD" id="cd06261">
    <property type="entry name" value="TM_PBP2"/>
    <property type="match status" value="1"/>
</dbReference>
<evidence type="ECO:0000256" key="9">
    <source>
        <dbReference type="RuleBase" id="RU363032"/>
    </source>
</evidence>
<keyword evidence="12" id="KW-1185">Reference proteome</keyword>
<dbReference type="NCBIfam" id="TIGR01726">
    <property type="entry name" value="HEQRo_perm_3TM"/>
    <property type="match status" value="1"/>
</dbReference>
<comment type="caution">
    <text evidence="11">The sequence shown here is derived from an EMBL/GenBank/DDBJ whole genome shotgun (WGS) entry which is preliminary data.</text>
</comment>
<dbReference type="SUPFAM" id="SSF161098">
    <property type="entry name" value="MetI-like"/>
    <property type="match status" value="1"/>
</dbReference>
<evidence type="ECO:0000256" key="7">
    <source>
        <dbReference type="ARBA" id="ARBA00022989"/>
    </source>
</evidence>
<dbReference type="PANTHER" id="PTHR30614:SF0">
    <property type="entry name" value="L-CYSTINE TRANSPORT SYSTEM PERMEASE PROTEIN TCYL"/>
    <property type="match status" value="1"/>
</dbReference>
<dbReference type="RefSeq" id="WP_309390462.1">
    <property type="nucleotide sequence ID" value="NZ_JADBEO010000013.1"/>
</dbReference>
<name>A0ABU1DEH5_9HYPH</name>
<dbReference type="EMBL" id="JADBEO010000013">
    <property type="protein sequence ID" value="MDR4306510.1"/>
    <property type="molecule type" value="Genomic_DNA"/>
</dbReference>
<reference evidence="11" key="1">
    <citation type="submission" date="2020-10" db="EMBL/GenBank/DDBJ databases">
        <authorList>
            <person name="Abbas A."/>
            <person name="Razzaq R."/>
            <person name="Waqas M."/>
            <person name="Abbas N."/>
            <person name="Nielsen T.K."/>
            <person name="Hansen L.H."/>
            <person name="Hussain S."/>
            <person name="Shahid M."/>
        </authorList>
    </citation>
    <scope>NUCLEOTIDE SEQUENCE</scope>
    <source>
        <strain evidence="11">S14</strain>
    </source>
</reference>
<evidence type="ECO:0000256" key="6">
    <source>
        <dbReference type="ARBA" id="ARBA00022970"/>
    </source>
</evidence>
<feature type="transmembrane region" description="Helical" evidence="9">
    <location>
        <begin position="102"/>
        <end position="122"/>
    </location>
</feature>
<evidence type="ECO:0000256" key="4">
    <source>
        <dbReference type="ARBA" id="ARBA00022475"/>
    </source>
</evidence>
<keyword evidence="6" id="KW-0029">Amino-acid transport</keyword>
<evidence type="ECO:0000313" key="11">
    <source>
        <dbReference type="EMBL" id="MDR4306510.1"/>
    </source>
</evidence>
<dbReference type="InterPro" id="IPR043429">
    <property type="entry name" value="ArtM/GltK/GlnP/TcyL/YhdX-like"/>
</dbReference>